<reference evidence="2 3" key="1">
    <citation type="submission" date="2018-01" db="EMBL/GenBank/DDBJ databases">
        <title>The whole genome sequencing and assembly of Halobacillus litoralis ERB031 strain.</title>
        <authorList>
            <person name="Lee S.-J."/>
            <person name="Park M.-K."/>
            <person name="Kim J.-Y."/>
            <person name="Lee Y.-J."/>
            <person name="Yi H."/>
            <person name="Bahn Y.-S."/>
            <person name="Kim J.F."/>
            <person name="Lee D.-W."/>
        </authorList>
    </citation>
    <scope>NUCLEOTIDE SEQUENCE [LARGE SCALE GENOMIC DNA]</scope>
    <source>
        <strain evidence="2 3">ERB 031</strain>
    </source>
</reference>
<sequence>MKYLVLFIIYIGGLVISSLGLALIIRSGLGVGPGDSIAVGLSMHLPVTVGSVMIAAFIVLLLVNAKLESKRPKFESLIPIIIRGRTVDIFLYGLLANAEYDVWWSQWGIFTLGLLATAIGISVYLRTPFPRIPLDHFMMIMNEKTKQSKSFIRILSESAMALIGFLLGAPVGFGTLIVAILLGPLIQTTFRWARPIAMLWTEPRKKLKQKA</sequence>
<feature type="transmembrane region" description="Helical" evidence="1">
    <location>
        <begin position="107"/>
        <end position="129"/>
    </location>
</feature>
<keyword evidence="1" id="KW-1133">Transmembrane helix</keyword>
<feature type="transmembrane region" description="Helical" evidence="1">
    <location>
        <begin position="7"/>
        <end position="25"/>
    </location>
</feature>
<dbReference type="PANTHER" id="PTHR40078:SF1">
    <property type="entry name" value="INTEGRAL MEMBRANE PROTEIN"/>
    <property type="match status" value="1"/>
</dbReference>
<dbReference type="Proteomes" id="UP000287756">
    <property type="component" value="Chromosome"/>
</dbReference>
<dbReference type="RefSeq" id="WP_128523765.1">
    <property type="nucleotide sequence ID" value="NZ_CANLVY010000008.1"/>
</dbReference>
<evidence type="ECO:0000313" key="2">
    <source>
        <dbReference type="EMBL" id="QAS51752.1"/>
    </source>
</evidence>
<dbReference type="OrthoDB" id="1902994at2"/>
<dbReference type="InterPro" id="IPR038750">
    <property type="entry name" value="YczE/YyaS-like"/>
</dbReference>
<dbReference type="KEGG" id="hli:HLI_05655"/>
<name>A0A410MAI4_9BACI</name>
<keyword evidence="1" id="KW-0472">Membrane</keyword>
<accession>A0A410MAI4</accession>
<dbReference type="PANTHER" id="PTHR40078">
    <property type="entry name" value="INTEGRAL MEMBRANE PROTEIN-RELATED"/>
    <property type="match status" value="1"/>
</dbReference>
<dbReference type="EMBL" id="CP026118">
    <property type="protein sequence ID" value="QAS51752.1"/>
    <property type="molecule type" value="Genomic_DNA"/>
</dbReference>
<evidence type="ECO:0000313" key="3">
    <source>
        <dbReference type="Proteomes" id="UP000287756"/>
    </source>
</evidence>
<protein>
    <submittedName>
        <fullName evidence="2">Membrane protein</fullName>
    </submittedName>
</protein>
<dbReference type="Pfam" id="PF19700">
    <property type="entry name" value="DUF6198"/>
    <property type="match status" value="1"/>
</dbReference>
<proteinExistence type="predicted"/>
<gene>
    <name evidence="2" type="ORF">HLI_05655</name>
</gene>
<feature type="transmembrane region" description="Helical" evidence="1">
    <location>
        <begin position="45"/>
        <end position="65"/>
    </location>
</feature>
<organism evidence="2 3">
    <name type="scientific">Halobacillus litoralis</name>
    <dbReference type="NCBI Taxonomy" id="45668"/>
    <lineage>
        <taxon>Bacteria</taxon>
        <taxon>Bacillati</taxon>
        <taxon>Bacillota</taxon>
        <taxon>Bacilli</taxon>
        <taxon>Bacillales</taxon>
        <taxon>Bacillaceae</taxon>
        <taxon>Halobacillus</taxon>
    </lineage>
</organism>
<keyword evidence="1" id="KW-0812">Transmembrane</keyword>
<evidence type="ECO:0000256" key="1">
    <source>
        <dbReference type="SAM" id="Phobius"/>
    </source>
</evidence>
<dbReference type="AlphaFoldDB" id="A0A410MAI4"/>